<accession>A0A2H4UZP8</accession>
<organism evidence="1 2">
    <name type="scientific">Operophtera brumata nucleopolyhedrovirus</name>
    <dbReference type="NCBI Taxonomy" id="1046267"/>
    <lineage>
        <taxon>Viruses</taxon>
        <taxon>Viruses incertae sedis</taxon>
        <taxon>Naldaviricetes</taxon>
        <taxon>Lefavirales</taxon>
        <taxon>Baculoviridae</taxon>
        <taxon>Alphabaculovirus</taxon>
        <taxon>Alphabaculovirus opbrumatae</taxon>
    </lineage>
</organism>
<dbReference type="KEGG" id="vg:41700019"/>
<name>A0A2H4UZP8_9ABAC</name>
<evidence type="ECO:0000313" key="1">
    <source>
        <dbReference type="EMBL" id="AUA60246.1"/>
    </source>
</evidence>
<dbReference type="InterPro" id="IPR009657">
    <property type="entry name" value="Protein_Ac34"/>
</dbReference>
<protein>
    <submittedName>
        <fullName evidence="1">ORF15 protein</fullName>
    </submittedName>
</protein>
<sequence>MDQFKKDLAQLTLEISKDLNSNDVTPTLGDVIQQMGRDKQLLVKRKENEFKIFEMHDLCDETRNYLNVLQIEKMFHCRSCYNIDDTDRCWFHKKYLFLGPQTTNDKETLTNEYIDFLNTDMGIISFIELYFVCLMMELCWKHKAPKILYDLTGQLSINKLLHTHDESNDKPIHAIMECE</sequence>
<dbReference type="Pfam" id="PF06851">
    <property type="entry name" value="DUF1247"/>
    <property type="match status" value="1"/>
</dbReference>
<dbReference type="GeneID" id="41700019"/>
<dbReference type="RefSeq" id="YP_009552575.1">
    <property type="nucleotide sequence ID" value="NC_040621.1"/>
</dbReference>
<proteinExistence type="predicted"/>
<keyword evidence="2" id="KW-1185">Reference proteome</keyword>
<reference evidence="1 2" key="1">
    <citation type="journal article" date="2017" name="Viruses">
        <title>The Operophtera brumata Nucleopolyhedrovirus (OpbuNPV) Represents an Early, Divergent Lineage within Genus Alphabaculovirus.</title>
        <authorList>
            <person name="Harrison R.L."/>
            <person name="Rowley D.L."/>
            <person name="Mowery J.D."/>
            <person name="Bauchan G.R."/>
            <person name="Burand J.P."/>
        </authorList>
    </citation>
    <scope>NUCLEOTIDE SEQUENCE [LARGE SCALE GENOMIC DNA]</scope>
    <source>
        <strain evidence="1">OpbuNPV-MA</strain>
    </source>
</reference>
<dbReference type="Proteomes" id="UP000290445">
    <property type="component" value="Segment"/>
</dbReference>
<evidence type="ECO:0000313" key="2">
    <source>
        <dbReference type="Proteomes" id="UP000290445"/>
    </source>
</evidence>
<dbReference type="EMBL" id="MF614691">
    <property type="protein sequence ID" value="AUA60246.1"/>
    <property type="molecule type" value="Genomic_DNA"/>
</dbReference>
<dbReference type="OrthoDB" id="16007at10239"/>